<dbReference type="RefSeq" id="WP_143081816.1">
    <property type="nucleotide sequence ID" value="NZ_FOGO01000003.1"/>
</dbReference>
<evidence type="ECO:0000313" key="1">
    <source>
        <dbReference type="EMBL" id="SER62184.1"/>
    </source>
</evidence>
<keyword evidence="2" id="KW-1185">Reference proteome</keyword>
<evidence type="ECO:0000313" key="2">
    <source>
        <dbReference type="Proteomes" id="UP000182841"/>
    </source>
</evidence>
<protein>
    <submittedName>
        <fullName evidence="1">Uncharacterized protein</fullName>
    </submittedName>
</protein>
<gene>
    <name evidence="1" type="ORF">SAMN05421870_10323</name>
</gene>
<dbReference type="EMBL" id="FOGO01000003">
    <property type="protein sequence ID" value="SER62184.1"/>
    <property type="molecule type" value="Genomic_DNA"/>
</dbReference>
<sequence>MMIAGGTGHRVVEMPGPDGSTGFAIVEASAAEDPGKLREIRAGLHRWAAERAAIDAEMDGIARASEPDDAK</sequence>
<dbReference type="Proteomes" id="UP000182841">
    <property type="component" value="Unassembled WGS sequence"/>
</dbReference>
<accession>A0A1H9QP10</accession>
<proteinExistence type="predicted"/>
<organism evidence="1 2">
    <name type="scientific">Streptomyces qinglanensis</name>
    <dbReference type="NCBI Taxonomy" id="943816"/>
    <lineage>
        <taxon>Bacteria</taxon>
        <taxon>Bacillati</taxon>
        <taxon>Actinomycetota</taxon>
        <taxon>Actinomycetes</taxon>
        <taxon>Kitasatosporales</taxon>
        <taxon>Streptomycetaceae</taxon>
        <taxon>Streptomyces</taxon>
    </lineage>
</organism>
<dbReference type="OrthoDB" id="4237225at2"/>
<dbReference type="AlphaFoldDB" id="A0A1H9QP10"/>
<reference evidence="2" key="1">
    <citation type="submission" date="2016-10" db="EMBL/GenBank/DDBJ databases">
        <authorList>
            <person name="Varghese N."/>
            <person name="Submissions S."/>
        </authorList>
    </citation>
    <scope>NUCLEOTIDE SEQUENCE [LARGE SCALE GENOMIC DNA]</scope>
    <source>
        <strain evidence="2">CGMCC 4.6825</strain>
    </source>
</reference>
<name>A0A1H9QP10_9ACTN</name>